<evidence type="ECO:0000256" key="6">
    <source>
        <dbReference type="ARBA" id="ARBA00022842"/>
    </source>
</evidence>
<dbReference type="InterPro" id="IPR050556">
    <property type="entry name" value="Type_II_TA_system_RNase"/>
</dbReference>
<keyword evidence="4" id="KW-0479">Metal-binding</keyword>
<dbReference type="EMBL" id="BAABGA010000006">
    <property type="protein sequence ID" value="GAA4445080.1"/>
    <property type="molecule type" value="Genomic_DNA"/>
</dbReference>
<comment type="caution">
    <text evidence="8">The sequence shown here is derived from an EMBL/GenBank/DDBJ whole genome shotgun (WGS) entry which is preliminary data.</text>
</comment>
<dbReference type="Gene3D" id="3.40.50.1010">
    <property type="entry name" value="5'-nuclease"/>
    <property type="match status" value="1"/>
</dbReference>
<dbReference type="PANTHER" id="PTHR33653">
    <property type="entry name" value="RIBONUCLEASE VAPC2"/>
    <property type="match status" value="1"/>
</dbReference>
<keyword evidence="5" id="KW-0378">Hydrolase</keyword>
<dbReference type="PANTHER" id="PTHR33653:SF1">
    <property type="entry name" value="RIBONUCLEASE VAPC2"/>
    <property type="match status" value="1"/>
</dbReference>
<dbReference type="InterPro" id="IPR029060">
    <property type="entry name" value="PIN-like_dom_sf"/>
</dbReference>
<evidence type="ECO:0000256" key="7">
    <source>
        <dbReference type="ARBA" id="ARBA00038093"/>
    </source>
</evidence>
<dbReference type="CDD" id="cd09881">
    <property type="entry name" value="PIN_VapC4-5_FitB-like"/>
    <property type="match status" value="1"/>
</dbReference>
<proteinExistence type="inferred from homology"/>
<protein>
    <recommendedName>
        <fullName evidence="10">Type II toxin-antitoxin system VapC family toxin</fullName>
    </recommendedName>
</protein>
<comment type="similarity">
    <text evidence="7">Belongs to the PINc/VapC protein family.</text>
</comment>
<comment type="cofactor">
    <cofactor evidence="1">
        <name>Mg(2+)</name>
        <dbReference type="ChEBI" id="CHEBI:18420"/>
    </cofactor>
</comment>
<evidence type="ECO:0000256" key="5">
    <source>
        <dbReference type="ARBA" id="ARBA00022801"/>
    </source>
</evidence>
<keyword evidence="9" id="KW-1185">Reference proteome</keyword>
<dbReference type="RefSeq" id="WP_345318927.1">
    <property type="nucleotide sequence ID" value="NZ_BAABGA010000006.1"/>
</dbReference>
<sequence length="144" mass="16915">MFILDTDHLSIIERHTGDEYDRVVERIKQNNPSHVFVSVVSMHEQFLGWHNAIAQRKSELDRVEPYRRLAVLFSGYYKSSILHYTEAAAREFDRLRGERVRINTMDLRIAAIAIVNQMTLVSRNGVDFERVPNLKIEDWTTKQI</sequence>
<keyword evidence="3" id="KW-0540">Nuclease</keyword>
<name>A0ABP8M829_9BACT</name>
<keyword evidence="2" id="KW-1277">Toxin-antitoxin system</keyword>
<organism evidence="8 9">
    <name type="scientific">Novipirellula rosea</name>
    <dbReference type="NCBI Taxonomy" id="1031540"/>
    <lineage>
        <taxon>Bacteria</taxon>
        <taxon>Pseudomonadati</taxon>
        <taxon>Planctomycetota</taxon>
        <taxon>Planctomycetia</taxon>
        <taxon>Pirellulales</taxon>
        <taxon>Pirellulaceae</taxon>
        <taxon>Novipirellula</taxon>
    </lineage>
</organism>
<reference evidence="9" key="1">
    <citation type="journal article" date="2019" name="Int. J. Syst. Evol. Microbiol.">
        <title>The Global Catalogue of Microorganisms (GCM) 10K type strain sequencing project: providing services to taxonomists for standard genome sequencing and annotation.</title>
        <authorList>
            <consortium name="The Broad Institute Genomics Platform"/>
            <consortium name="The Broad Institute Genome Sequencing Center for Infectious Disease"/>
            <person name="Wu L."/>
            <person name="Ma J."/>
        </authorList>
    </citation>
    <scope>NUCLEOTIDE SEQUENCE [LARGE SCALE GENOMIC DNA]</scope>
    <source>
        <strain evidence="9">JCM 17759</strain>
    </source>
</reference>
<keyword evidence="6" id="KW-0460">Magnesium</keyword>
<evidence type="ECO:0000256" key="3">
    <source>
        <dbReference type="ARBA" id="ARBA00022722"/>
    </source>
</evidence>
<evidence type="ECO:0000313" key="8">
    <source>
        <dbReference type="EMBL" id="GAA4445080.1"/>
    </source>
</evidence>
<dbReference type="Proteomes" id="UP001500840">
    <property type="component" value="Unassembled WGS sequence"/>
</dbReference>
<evidence type="ECO:0008006" key="10">
    <source>
        <dbReference type="Google" id="ProtNLM"/>
    </source>
</evidence>
<evidence type="ECO:0000256" key="2">
    <source>
        <dbReference type="ARBA" id="ARBA00022649"/>
    </source>
</evidence>
<evidence type="ECO:0000256" key="4">
    <source>
        <dbReference type="ARBA" id="ARBA00022723"/>
    </source>
</evidence>
<evidence type="ECO:0000256" key="1">
    <source>
        <dbReference type="ARBA" id="ARBA00001946"/>
    </source>
</evidence>
<gene>
    <name evidence="8" type="ORF">GCM10023156_04220</name>
</gene>
<accession>A0ABP8M829</accession>
<dbReference type="SUPFAM" id="SSF88723">
    <property type="entry name" value="PIN domain-like"/>
    <property type="match status" value="1"/>
</dbReference>
<evidence type="ECO:0000313" key="9">
    <source>
        <dbReference type="Proteomes" id="UP001500840"/>
    </source>
</evidence>